<reference evidence="2 3" key="1">
    <citation type="submission" date="2024-02" db="EMBL/GenBank/DDBJ databases">
        <authorList>
            <person name="Chen Y."/>
            <person name="Shah S."/>
            <person name="Dougan E. K."/>
            <person name="Thang M."/>
            <person name="Chan C."/>
        </authorList>
    </citation>
    <scope>NUCLEOTIDE SEQUENCE [LARGE SCALE GENOMIC DNA]</scope>
</reference>
<sequence>MLSGTQDALERVEFLEQDEVTERVTEDEEVRHGLPLPRAPKVPSLDELSNDLDVPSELPASAPSALIQPRVLFSAHEDKSHAISGETSLETIRRLVDTRRVETALQQLSQHSYGVEAEQLDSDGYLPNLIVSAAELAQIIAK</sequence>
<evidence type="ECO:0000256" key="1">
    <source>
        <dbReference type="SAM" id="MobiDB-lite"/>
    </source>
</evidence>
<protein>
    <submittedName>
        <fullName evidence="2">Uncharacterized protein</fullName>
    </submittedName>
</protein>
<keyword evidence="3" id="KW-1185">Reference proteome</keyword>
<dbReference type="EMBL" id="CAXAMN010026617">
    <property type="protein sequence ID" value="CAK9104488.1"/>
    <property type="molecule type" value="Genomic_DNA"/>
</dbReference>
<feature type="compositionally biased region" description="Basic and acidic residues" evidence="1">
    <location>
        <begin position="19"/>
        <end position="32"/>
    </location>
</feature>
<name>A0ABP0RVV8_9DINO</name>
<evidence type="ECO:0000313" key="2">
    <source>
        <dbReference type="EMBL" id="CAK9104488.1"/>
    </source>
</evidence>
<evidence type="ECO:0000313" key="3">
    <source>
        <dbReference type="Proteomes" id="UP001642484"/>
    </source>
</evidence>
<organism evidence="2 3">
    <name type="scientific">Durusdinium trenchii</name>
    <dbReference type="NCBI Taxonomy" id="1381693"/>
    <lineage>
        <taxon>Eukaryota</taxon>
        <taxon>Sar</taxon>
        <taxon>Alveolata</taxon>
        <taxon>Dinophyceae</taxon>
        <taxon>Suessiales</taxon>
        <taxon>Symbiodiniaceae</taxon>
        <taxon>Durusdinium</taxon>
    </lineage>
</organism>
<proteinExistence type="predicted"/>
<gene>
    <name evidence="2" type="ORF">CCMP2556_LOCUS48988</name>
</gene>
<dbReference type="Proteomes" id="UP001642484">
    <property type="component" value="Unassembled WGS sequence"/>
</dbReference>
<accession>A0ABP0RVV8</accession>
<feature type="region of interest" description="Disordered" evidence="1">
    <location>
        <begin position="19"/>
        <end position="56"/>
    </location>
</feature>
<comment type="caution">
    <text evidence="2">The sequence shown here is derived from an EMBL/GenBank/DDBJ whole genome shotgun (WGS) entry which is preliminary data.</text>
</comment>